<evidence type="ECO:0000256" key="11">
    <source>
        <dbReference type="PROSITE-ProRule" id="PRU10141"/>
    </source>
</evidence>
<keyword evidence="8 11" id="KW-0067">ATP-binding</keyword>
<feature type="domain" description="Gnk2-homologous" evidence="16">
    <location>
        <begin position="32"/>
        <end position="135"/>
    </location>
</feature>
<evidence type="ECO:0000256" key="7">
    <source>
        <dbReference type="ARBA" id="ARBA00022777"/>
    </source>
</evidence>
<feature type="binding site" evidence="10">
    <location>
        <begin position="433"/>
        <end position="436"/>
    </location>
    <ligand>
        <name>GTP</name>
        <dbReference type="ChEBI" id="CHEBI:37565"/>
    </ligand>
</feature>
<dbReference type="Gene3D" id="1.10.510.10">
    <property type="entry name" value="Transferase(Phosphotransferase) domain 1"/>
    <property type="match status" value="1"/>
</dbReference>
<sequence>MMMKSNLLALTLIFWCFNNVVIAYGADGTPQTHPLITGCSTYNASNLDIFFANINATFSSIRDEVSKENKHFATADETKEDVSTYTMFQCRNYLSKTDCLACFNTATTQIRNCSAGNGARIIYDGCFLRYESENFYDKTTGPGNGALCGNTSATSGGFGEAGQQVLMQLQTATPKIKGFYAATKTQVAGLGAIYAVAQCVETASEAGCLNCTTVGFNNLQRCLPNTEGRTYDAGCFMRYSTTPFFADNQTIDITPYLNQGSTKGTVVNGGGVGVKPMAWSFIPAPIAAVIILLAPVVILQPVYSCKWLDFYLVMNNLRGRFYKELSKVCASILTFSPYLSPVTHDIASIAFAVTSAVAIYASLTFVFTPNMDKRIPEPTVGKALLKARSMFTENYCYVVDVADPDNLSISKSELHDLLSKPSLSGIPLLVMGNKIDKHEALSKQELTDQMQDKANAVKILVSDLKVFSTFNEELYKEITQLENEQLSKYGDTKTARGIMLIELKTLITDKASNLRSFFANINGAFSRLRDQVNNHRKHFATADEPSKGDEALTYAMFQCRNYLSRIDCLACLNTATKHILNCSAANGARVIYDGCFLRYETERFYKQTTESGHGASCGNTSAEIGGFREAGQQVLMQLQTATPKIKGFYAATMTNVSGGSAIYAVAQCVETATESDCLQCMTVGYDNLSTCLPNTEGRAYGADCFMRYSTTPFFAHNQTIDITPYLDQGANPQTHIVNHACSRYNASNLSIFFANINVTFSRIRDEVSNENKHFATANETQEDVSTYTMFQCRNYLSKTDCLACFHTATTQIRNCSAANGARITYDGCFLRYESDIFYDQTTMPGSGVSCGTTSKSGGLAARKQVLMELQTATPKTEGFYAATKTQVDGGGAIYAVAQCAETATISDCLKCMQVAYNNLQKCLPNTDGRAYDAGCFMRYSTTLFFADNQTFDITPYLDQVGTPQTNLINKGCSSYNATNLNSFHVNIDESFSRLKEQISNGNKHFATVEETRGEVLTFAMFQCRNYLSKDNCLACFNTASTQIRNCQTANGARITYDGCFLRYESGMSFYDETTGLGNGALCGNTSAETGGFREAGQQVLMQLQTATPKIQGFYAATKTQVAGVGAIYAIAQCVETASEPSCLKCLQVGYNDIQKCLSKTEGRAYDAGCFMRYSTTPFFTDNQTIPITDYLKPGGSRKKWAVIGGVVGGGVILLILLALFAWRRSKKPKRVPRGDILGATELKGPVIYKYDDLKAATKKFSNENKLGEGGFGDVYKGTLKNGKIVAVKKLVLGKSAKMEDDFESEVKLISNVHHRNLVRLLGCCLKGEERILVYEYMANSSLDKFIFAPEYAIHGQLSEKVDAYSYGIVVLEIISGQKSTNVKEEEDSREYLLQRTWKLYERDMHLELVDKGIDPNEYDAEEVKKIIEVALLCTQPSAASRPTMSEVVVLLKSKSLLEQLRPTMPVFVESNLRSRGDNSRSTPTTGSSSNATASITVLSAR</sequence>
<dbReference type="Pfam" id="PF21889">
    <property type="entry name" value="TPR1-like_2nd"/>
    <property type="match status" value="1"/>
</dbReference>
<dbReference type="GO" id="GO:0005525">
    <property type="term" value="F:GTP binding"/>
    <property type="evidence" value="ECO:0007669"/>
    <property type="project" value="UniProtKB-KW"/>
</dbReference>
<keyword evidence="2" id="KW-0723">Serine/threonine-protein kinase</keyword>
<dbReference type="PROSITE" id="PS50011">
    <property type="entry name" value="PROTEIN_KINASE_DOM"/>
    <property type="match status" value="1"/>
</dbReference>
<dbReference type="FunFam" id="3.30.200.20:FF:000177">
    <property type="entry name" value="Cysteine-rich receptor-like protein kinase 2"/>
    <property type="match status" value="1"/>
</dbReference>
<dbReference type="Pfam" id="PF07714">
    <property type="entry name" value="PK_Tyr_Ser-Thr"/>
    <property type="match status" value="2"/>
</dbReference>
<keyword evidence="13" id="KW-1133">Transmembrane helix</keyword>
<keyword evidence="6 10" id="KW-0547">Nucleotide-binding</keyword>
<feature type="domain" description="Gnk2-homologous" evidence="16">
    <location>
        <begin position="734"/>
        <end position="837"/>
    </location>
</feature>
<dbReference type="PANTHER" id="PTHR47973">
    <property type="entry name" value="CYSTEINE-RICH RECEPTOR-LIKE PROTEIN KINASE 3"/>
    <property type="match status" value="1"/>
</dbReference>
<keyword evidence="3" id="KW-0808">Transferase</keyword>
<evidence type="ECO:0000256" key="14">
    <source>
        <dbReference type="SAM" id="SignalP"/>
    </source>
</evidence>
<dbReference type="SUPFAM" id="SSF52540">
    <property type="entry name" value="P-loop containing nucleoside triphosphate hydrolases"/>
    <property type="match status" value="1"/>
</dbReference>
<evidence type="ECO:0000256" key="5">
    <source>
        <dbReference type="ARBA" id="ARBA00022737"/>
    </source>
</evidence>
<reference evidence="17 18" key="1">
    <citation type="submission" date="2024-08" db="EMBL/GenBank/DDBJ databases">
        <title>Insights into the chromosomal genome structure of Flemingia macrophylla.</title>
        <authorList>
            <person name="Ding Y."/>
            <person name="Zhao Y."/>
            <person name="Bi W."/>
            <person name="Wu M."/>
            <person name="Zhao G."/>
            <person name="Gong Y."/>
            <person name="Li W."/>
            <person name="Zhang P."/>
        </authorList>
    </citation>
    <scope>NUCLEOTIDE SEQUENCE [LARGE SCALE GENOMIC DNA]</scope>
    <source>
        <strain evidence="17">DYQJB</strain>
        <tissue evidence="17">Leaf</tissue>
    </source>
</reference>
<dbReference type="EMBL" id="JBGMDY010000005">
    <property type="protein sequence ID" value="KAL2333159.1"/>
    <property type="molecule type" value="Genomic_DNA"/>
</dbReference>
<comment type="caution">
    <text evidence="17">The sequence shown here is derived from an EMBL/GenBank/DDBJ whole genome shotgun (WGS) entry which is preliminary data.</text>
</comment>
<evidence type="ECO:0000313" key="18">
    <source>
        <dbReference type="Proteomes" id="UP001603857"/>
    </source>
</evidence>
<dbReference type="FunFam" id="3.30.430.20:FF:000017">
    <property type="entry name" value="Cysteine-rich receptor-like protein kinase 2"/>
    <property type="match status" value="4"/>
</dbReference>
<dbReference type="GO" id="GO:0005524">
    <property type="term" value="F:ATP binding"/>
    <property type="evidence" value="ECO:0007669"/>
    <property type="project" value="UniProtKB-UniRule"/>
</dbReference>
<evidence type="ECO:0000259" key="15">
    <source>
        <dbReference type="PROSITE" id="PS50011"/>
    </source>
</evidence>
<keyword evidence="4 14" id="KW-0732">Signal</keyword>
<dbReference type="PROSITE" id="PS00107">
    <property type="entry name" value="PROTEIN_KINASE_ATP"/>
    <property type="match status" value="1"/>
</dbReference>
<dbReference type="Gene3D" id="3.40.50.300">
    <property type="entry name" value="P-loop containing nucleotide triphosphate hydrolases"/>
    <property type="match status" value="1"/>
</dbReference>
<evidence type="ECO:0000256" key="9">
    <source>
        <dbReference type="ARBA" id="ARBA00023170"/>
    </source>
</evidence>
<dbReference type="InterPro" id="IPR038408">
    <property type="entry name" value="GNK2_sf"/>
</dbReference>
<feature type="domain" description="Gnk2-homologous" evidence="16">
    <location>
        <begin position="609"/>
        <end position="713"/>
    </location>
</feature>
<feature type="domain" description="Gnk2-homologous" evidence="16">
    <location>
        <begin position="839"/>
        <end position="944"/>
    </location>
</feature>
<keyword evidence="13" id="KW-0812">Transmembrane</keyword>
<evidence type="ECO:0000256" key="6">
    <source>
        <dbReference type="ARBA" id="ARBA00022741"/>
    </source>
</evidence>
<feature type="domain" description="Gnk2-homologous" evidence="16">
    <location>
        <begin position="140"/>
        <end position="244"/>
    </location>
</feature>
<dbReference type="InterPro" id="IPR054080">
    <property type="entry name" value="TPR1-like_2nd"/>
</dbReference>
<dbReference type="CDD" id="cd23509">
    <property type="entry name" value="Gnk2-like"/>
    <property type="match status" value="8"/>
</dbReference>
<dbReference type="Pfam" id="PF01657">
    <property type="entry name" value="Stress-antifung"/>
    <property type="match status" value="8"/>
</dbReference>
<keyword evidence="18" id="KW-1185">Reference proteome</keyword>
<feature type="domain" description="Protein kinase" evidence="15">
    <location>
        <begin position="1260"/>
        <end position="1501"/>
    </location>
</feature>
<dbReference type="FunFam" id="3.30.430.20:FF:000014">
    <property type="entry name" value="Cysteine-rich receptor-like protein kinase 2"/>
    <property type="match status" value="3"/>
</dbReference>
<organism evidence="17 18">
    <name type="scientific">Flemingia macrophylla</name>
    <dbReference type="NCBI Taxonomy" id="520843"/>
    <lineage>
        <taxon>Eukaryota</taxon>
        <taxon>Viridiplantae</taxon>
        <taxon>Streptophyta</taxon>
        <taxon>Embryophyta</taxon>
        <taxon>Tracheophyta</taxon>
        <taxon>Spermatophyta</taxon>
        <taxon>Magnoliopsida</taxon>
        <taxon>eudicotyledons</taxon>
        <taxon>Gunneridae</taxon>
        <taxon>Pentapetalae</taxon>
        <taxon>rosids</taxon>
        <taxon>fabids</taxon>
        <taxon>Fabales</taxon>
        <taxon>Fabaceae</taxon>
        <taxon>Papilionoideae</taxon>
        <taxon>50 kb inversion clade</taxon>
        <taxon>NPAAA clade</taxon>
        <taxon>indigoferoid/millettioid clade</taxon>
        <taxon>Phaseoleae</taxon>
        <taxon>Flemingia</taxon>
    </lineage>
</organism>
<evidence type="ECO:0000256" key="1">
    <source>
        <dbReference type="ARBA" id="ARBA00008171"/>
    </source>
</evidence>
<protein>
    <recommendedName>
        <fullName evidence="19">Cysteine-rich receptor-like protein kinase 2</fullName>
    </recommendedName>
</protein>
<keyword evidence="7" id="KW-0418">Kinase</keyword>
<feature type="binding site" evidence="11">
    <location>
        <position position="1289"/>
    </location>
    <ligand>
        <name>ATP</name>
        <dbReference type="ChEBI" id="CHEBI:30616"/>
    </ligand>
</feature>
<keyword evidence="9" id="KW-0675">Receptor</keyword>
<dbReference type="InterPro" id="IPR052059">
    <property type="entry name" value="CR_Ser/Thr_kinase"/>
</dbReference>
<evidence type="ECO:0000256" key="3">
    <source>
        <dbReference type="ARBA" id="ARBA00022679"/>
    </source>
</evidence>
<evidence type="ECO:0000256" key="8">
    <source>
        <dbReference type="ARBA" id="ARBA00022840"/>
    </source>
</evidence>
<keyword evidence="5" id="KW-0677">Repeat</keyword>
<dbReference type="InterPro" id="IPR027417">
    <property type="entry name" value="P-loop_NTPase"/>
</dbReference>
<evidence type="ECO:0000256" key="12">
    <source>
        <dbReference type="SAM" id="MobiDB-lite"/>
    </source>
</evidence>
<name>A0ABD1MBJ5_9FABA</name>
<accession>A0ABD1MBJ5</accession>
<feature type="domain" description="Gnk2-homologous" evidence="16">
    <location>
        <begin position="1074"/>
        <end position="1178"/>
    </location>
</feature>
<dbReference type="SUPFAM" id="SSF56112">
    <property type="entry name" value="Protein kinase-like (PK-like)"/>
    <property type="match status" value="1"/>
</dbReference>
<evidence type="ECO:0000259" key="16">
    <source>
        <dbReference type="PROSITE" id="PS51473"/>
    </source>
</evidence>
<feature type="domain" description="Gnk2-homologous" evidence="16">
    <location>
        <begin position="499"/>
        <end position="604"/>
    </location>
</feature>
<dbReference type="InterPro" id="IPR011009">
    <property type="entry name" value="Kinase-like_dom_sf"/>
</dbReference>
<feature type="region of interest" description="Disordered" evidence="12">
    <location>
        <begin position="1469"/>
        <end position="1501"/>
    </location>
</feature>
<dbReference type="GO" id="GO:0004674">
    <property type="term" value="F:protein serine/threonine kinase activity"/>
    <property type="evidence" value="ECO:0007669"/>
    <property type="project" value="UniProtKB-KW"/>
</dbReference>
<dbReference type="Gene3D" id="3.30.430.20">
    <property type="entry name" value="Gnk2 domain, C-X8-C-X2-C motif"/>
    <property type="match status" value="8"/>
</dbReference>
<keyword evidence="13" id="KW-0472">Membrane</keyword>
<dbReference type="InterPro" id="IPR017441">
    <property type="entry name" value="Protein_kinase_ATP_BS"/>
</dbReference>
<evidence type="ECO:0000256" key="2">
    <source>
        <dbReference type="ARBA" id="ARBA00022527"/>
    </source>
</evidence>
<dbReference type="PROSITE" id="PS51473">
    <property type="entry name" value="GNK2"/>
    <property type="match status" value="8"/>
</dbReference>
<dbReference type="Gene3D" id="3.30.200.20">
    <property type="entry name" value="Phosphorylase Kinase, domain 1"/>
    <property type="match status" value="1"/>
</dbReference>
<feature type="signal peptide" evidence="14">
    <location>
        <begin position="1"/>
        <end position="25"/>
    </location>
</feature>
<feature type="compositionally biased region" description="Polar residues" evidence="12">
    <location>
        <begin position="1479"/>
        <end position="1501"/>
    </location>
</feature>
<evidence type="ECO:0000256" key="10">
    <source>
        <dbReference type="PIRSR" id="PIRSR606689-1"/>
    </source>
</evidence>
<evidence type="ECO:0008006" key="19">
    <source>
        <dbReference type="Google" id="ProtNLM"/>
    </source>
</evidence>
<gene>
    <name evidence="17" type="ORF">Fmac_014372</name>
</gene>
<evidence type="ECO:0000256" key="13">
    <source>
        <dbReference type="SAM" id="Phobius"/>
    </source>
</evidence>
<comment type="similarity">
    <text evidence="1">Belongs to the protein kinase superfamily. TKL Ser/Thr protein kinase family. ROCO subfamily.</text>
</comment>
<feature type="domain" description="Gnk2-homologous" evidence="16">
    <location>
        <begin position="965"/>
        <end position="1068"/>
    </location>
</feature>
<feature type="transmembrane region" description="Helical" evidence="13">
    <location>
        <begin position="346"/>
        <end position="367"/>
    </location>
</feature>
<proteinExistence type="inferred from homology"/>
<evidence type="ECO:0000256" key="4">
    <source>
        <dbReference type="ARBA" id="ARBA00022729"/>
    </source>
</evidence>
<dbReference type="InterPro" id="IPR000719">
    <property type="entry name" value="Prot_kinase_dom"/>
</dbReference>
<feature type="transmembrane region" description="Helical" evidence="13">
    <location>
        <begin position="1200"/>
        <end position="1222"/>
    </location>
</feature>
<feature type="chain" id="PRO_5044809560" description="Cysteine-rich receptor-like protein kinase 2" evidence="14">
    <location>
        <begin position="26"/>
        <end position="1501"/>
    </location>
</feature>
<feature type="transmembrane region" description="Helical" evidence="13">
    <location>
        <begin position="277"/>
        <end position="300"/>
    </location>
</feature>
<dbReference type="InterPro" id="IPR001245">
    <property type="entry name" value="Ser-Thr/Tyr_kinase_cat_dom"/>
</dbReference>
<keyword evidence="10" id="KW-0342">GTP-binding</keyword>
<evidence type="ECO:0000313" key="17">
    <source>
        <dbReference type="EMBL" id="KAL2333159.1"/>
    </source>
</evidence>
<dbReference type="Proteomes" id="UP001603857">
    <property type="component" value="Unassembled WGS sequence"/>
</dbReference>
<dbReference type="InterPro" id="IPR002902">
    <property type="entry name" value="GNK2"/>
</dbReference>